<evidence type="ECO:0000256" key="3">
    <source>
        <dbReference type="SAM" id="MobiDB-lite"/>
    </source>
</evidence>
<dbReference type="SUPFAM" id="SSF51120">
    <property type="entry name" value="beta-Roll"/>
    <property type="match status" value="2"/>
</dbReference>
<evidence type="ECO:0000313" key="4">
    <source>
        <dbReference type="EMBL" id="SFL09659.1"/>
    </source>
</evidence>
<feature type="region of interest" description="Disordered" evidence="3">
    <location>
        <begin position="1076"/>
        <end position="1106"/>
    </location>
</feature>
<dbReference type="PROSITE" id="PS00330">
    <property type="entry name" value="HEMOLYSIN_CALCIUM"/>
    <property type="match status" value="2"/>
</dbReference>
<dbReference type="OrthoDB" id="7230179at2"/>
<dbReference type="InterPro" id="IPR050557">
    <property type="entry name" value="RTX_toxin/Mannuronan_C5-epim"/>
</dbReference>
<comment type="subcellular location">
    <subcellularLocation>
        <location evidence="1">Secreted</location>
    </subcellularLocation>
</comment>
<keyword evidence="2" id="KW-0964">Secreted</keyword>
<proteinExistence type="predicted"/>
<dbReference type="STRING" id="1123062.SAMN02745775_11953"/>
<keyword evidence="5" id="KW-1185">Reference proteome</keyword>
<dbReference type="InterPro" id="IPR001343">
    <property type="entry name" value="Hemolysn_Ca-bd"/>
</dbReference>
<dbReference type="PANTHER" id="PTHR38340:SF1">
    <property type="entry name" value="S-LAYER PROTEIN"/>
    <property type="match status" value="1"/>
</dbReference>
<dbReference type="GO" id="GO:0005509">
    <property type="term" value="F:calcium ion binding"/>
    <property type="evidence" value="ECO:0007669"/>
    <property type="project" value="InterPro"/>
</dbReference>
<protein>
    <submittedName>
        <fullName evidence="4">Hemolysin-type calcium-binding repeat-containing protein</fullName>
    </submittedName>
</protein>
<dbReference type="RefSeq" id="WP_092963132.1">
    <property type="nucleotide sequence ID" value="NZ_FOSQ01000019.1"/>
</dbReference>
<reference evidence="4 5" key="1">
    <citation type="submission" date="2016-10" db="EMBL/GenBank/DDBJ databases">
        <authorList>
            <person name="de Groot N.N."/>
        </authorList>
    </citation>
    <scope>NUCLEOTIDE SEQUENCE [LARGE SCALE GENOMIC DNA]</scope>
    <source>
        <strain evidence="4 5">DSM 19981</strain>
    </source>
</reference>
<evidence type="ECO:0000313" key="5">
    <source>
        <dbReference type="Proteomes" id="UP000199473"/>
    </source>
</evidence>
<organism evidence="4 5">
    <name type="scientific">Falsiroseomonas stagni DSM 19981</name>
    <dbReference type="NCBI Taxonomy" id="1123062"/>
    <lineage>
        <taxon>Bacteria</taxon>
        <taxon>Pseudomonadati</taxon>
        <taxon>Pseudomonadota</taxon>
        <taxon>Alphaproteobacteria</taxon>
        <taxon>Acetobacterales</taxon>
        <taxon>Roseomonadaceae</taxon>
        <taxon>Falsiroseomonas</taxon>
    </lineage>
</organism>
<dbReference type="PRINTS" id="PR00313">
    <property type="entry name" value="CABNDNGRPT"/>
</dbReference>
<dbReference type="InterPro" id="IPR018511">
    <property type="entry name" value="Hemolysin-typ_Ca-bd_CS"/>
</dbReference>
<gene>
    <name evidence="4" type="ORF">SAMN02745775_11953</name>
</gene>
<name>A0A1I4EWH1_9PROT</name>
<accession>A0A1I4EWH1</accession>
<dbReference type="InterPro" id="IPR011049">
    <property type="entry name" value="Serralysin-like_metalloprot_C"/>
</dbReference>
<dbReference type="EMBL" id="FOSQ01000019">
    <property type="protein sequence ID" value="SFL09659.1"/>
    <property type="molecule type" value="Genomic_DNA"/>
</dbReference>
<evidence type="ECO:0000256" key="1">
    <source>
        <dbReference type="ARBA" id="ARBA00004613"/>
    </source>
</evidence>
<dbReference type="Gene3D" id="2.150.10.10">
    <property type="entry name" value="Serralysin-like metalloprotease, C-terminal"/>
    <property type="match status" value="2"/>
</dbReference>
<evidence type="ECO:0000256" key="2">
    <source>
        <dbReference type="ARBA" id="ARBA00022525"/>
    </source>
</evidence>
<dbReference type="Pfam" id="PF00353">
    <property type="entry name" value="HemolysinCabind"/>
    <property type="match status" value="4"/>
</dbReference>
<dbReference type="PANTHER" id="PTHR38340">
    <property type="entry name" value="S-LAYER PROTEIN"/>
    <property type="match status" value="1"/>
</dbReference>
<sequence>MTQTLTTLFSWRLTGNEVMSKAWNRMVTGSQKSNEHWTVTSLPTEQRNVTPLIDMGGDIASLSGDARLQDRLTLSNGMAPGSTVSRTWTMSVKGAEFIEALTGQNIDLRLTTPLNFTTNGSLQSIHIDTGDQIIGYTGAARDSLLFAGLGNDTARLLDHPDIAGQQYWSLIRFEGGQIDAYSLYSGMRIRMEGTGVVRKANETGFGSLTTQNPLMRMVNNSDQLSGRLTDPDNYGSVENIAMTESWHSDGTAPKSVIIKPGTMFRNAGDRIGFDNIDLTSDDRGVPDGVLDAFTDSFNLAEFGFIRYTTNNLWAGHSIVYRMDSNGKHVFSTSSLTHTTNGTHDMPVVEQATALDGNLRLYVRNKSTELYNEFNKVYLGTAAGEAVSKAGVTGTAGADRVALYGFGGNDTLTGGAAKDYLFGGSSTYDTRPSSAASGNQVTGGIGADYFGVGNVHASGSTTLPGTDVILDWDAGTATVGVDSLRVLANGTAVIGGLYGVGAGNFTGADVIDLRAKAAVAISDTDGDGPGAAFGAGVVNEANDVTVVNDGLIVARGQAGNDTIYGSPGADRLYGNDGLNLINLGGAGGGNDEVRIDDFLMTMKHYVSGFSDQNSATGDKILLNWRILEAFGALPGSLAASNALGVYTPAYGYDPGLNFMHDEIYGYWLSGNGDGPVYDNSTHKDAGGDATLTSYISGAAMIATGYILNAVLPGLGYALLVPGGFLIGSTAIQRGVQHENAAYTGPSLDYAVNVLTGTGLTRPDSTAATESALNPNSSIRFFDFFDAEDAGDGYIPVIEFTNHTGAINTFMALYTDEETFIFLVNSPDKFVENTEAILMAEVNGHLTAADFGTYDGLQDVHNYGVVGAKPKATPAIGSVQVQGGQTITQSGNTITQANPAVLSVSGTISDPNVARYAGAAVSVYDGSRLVGQTTITNGSFTVADADPHASVAEQTDQNGLSGDNSFRYADPTVRYHATLTDPETGIITRSIVFRVGVETGVSVDGNAGVDTLQITAKTAQRLTNSTDSMVTDIERISAAGTDAGVSFSLINQAEGFFISGSDYADTIATSNTASEVYAGDGSDRLTGGSGADTLRGESGADTINGGGGADTLIGGSGADSITGDGGADTFLGGSGADTIDAGDSDADRIVFESGDGAASGASTGYDVIVGFGTSDRIQISGYSDRNGNSGQLLVDTAAVGAEKSLVAGTELLLVSGSAVQSGAGLVTAIATAIDSAFDLFPLTDGEVIFSVKSAETNGFWIGIYNDSGGDNVVAAADITVLGHVTTTGGVIDQGNFWL</sequence>
<dbReference type="GO" id="GO:0005576">
    <property type="term" value="C:extracellular region"/>
    <property type="evidence" value="ECO:0007669"/>
    <property type="project" value="UniProtKB-SubCell"/>
</dbReference>
<dbReference type="Proteomes" id="UP000199473">
    <property type="component" value="Unassembled WGS sequence"/>
</dbReference>